<dbReference type="InterPro" id="IPR039597">
    <property type="entry name" value="M-RIP_PH"/>
</dbReference>
<proteinExistence type="predicted"/>
<dbReference type="InterPro" id="IPR011993">
    <property type="entry name" value="PH-like_dom_sf"/>
</dbReference>
<keyword evidence="5" id="KW-0009">Actin-binding</keyword>
<evidence type="ECO:0000256" key="9">
    <source>
        <dbReference type="SAM" id="SignalP"/>
    </source>
</evidence>
<sequence>MVWRALGSQCCIPTLPLCLEGIWVLSLPSWTISSSPPKTCFAVDVVASRVARASPSNGLLPVPDRRPTSQKPEESWPKHRKTDPPWASTPPRATTGSSLARGDPLAGGGHLTGSRVREPRGHPGGGGTEGRHGLERQEYTVLADLPKPKRLGQRDAVDRCGSRTLSPGRVEVERIFGCERSLTRHPEKASRNRGDPQRPTSPGWLLEKGSRSPRSTSPSRRSERKAGEPTSPPWHSEKSWRSRGEPGRSPNSERGRATWQAGGTGQAPERKSRGDSLHPTGLGKGSDNSRLSRLGPPPRSLSPGRCTESTWRSQKEMSPTGPVRGAERQRVKPGKLLHLGGPGKPSECGWQSLQEKLQPSYPRKGTGNDWKGRGKPLRPTSPTRPLEQDCRGRGDAHQAQAWEKNWKRQEKPVCHADLMRQLERDWKSPTRCLDVGLQPDDSWKRPESPAQRLEDEWKGPEHTRDTNNPEKPLESEWGNKKLLIYHVSRAGARAHRDPTRHKTGKHRVGGSPGMQFCAPQILCFSRGAALSPDLLNFKKGWMSILDEPGEWKKHWFVLTDSSLRYYRDSNAEEADDLDGEIDLRSCTDVTEFAVQRNYGFQIHTKDAVFTLSAMTSGIRRNWIEALRKNVRPVSAPDVTKLSDCDKENSFRNCVPQKGSLRTEEQQRPGLGSEGNSKGGHWKADGQRHAFDYVELSPLPQDPGNHGSLQRTRGSLRISDRTPKHEELERDLAVRSEERRKWFETPDGRVPNSDGPAGDSSRKVGEQDLPAPQLSEDQRVRLNEEIEKKWLELERLPLKDSRRVPLTALLNQSKGGHGDSNEALKKEVQSLRAQLESCRARNESLREAAKSQGDGHVPRGYISQEACERSLAEMESSHQQVMEELQRHHQRELERLRQEKERLLAEEAAATAAAIEALKKAHREEMNKELGRTRSFQQCSSVSDALQKQHQLDVDSLKRELQVLSEQYSQKCLEIGELTQKAEEREQTLQRCQQEGKELLRKNQELQTRLSDEIGKLRSFISSRSSGDRSPHNNERSSCELEVLLRVKENELQYLKKEVQCLREELQMMQKDKRFASGKYQDVYAELNHIKVRSEREIEQLKEHLRLAMAALQEKESLCNSIGE</sequence>
<feature type="coiled-coil region" evidence="7">
    <location>
        <begin position="820"/>
        <end position="1008"/>
    </location>
</feature>
<dbReference type="InterPro" id="IPR001849">
    <property type="entry name" value="PH_domain"/>
</dbReference>
<organism evidence="11 12">
    <name type="scientific">Accipiter nisus</name>
    <name type="common">Eurasian sparrowhawk</name>
    <dbReference type="NCBI Taxonomy" id="211598"/>
    <lineage>
        <taxon>Eukaryota</taxon>
        <taxon>Metazoa</taxon>
        <taxon>Chordata</taxon>
        <taxon>Craniata</taxon>
        <taxon>Vertebrata</taxon>
        <taxon>Euteleostomi</taxon>
        <taxon>Archelosauria</taxon>
        <taxon>Archosauria</taxon>
        <taxon>Dinosauria</taxon>
        <taxon>Saurischia</taxon>
        <taxon>Theropoda</taxon>
        <taxon>Coelurosauria</taxon>
        <taxon>Aves</taxon>
        <taxon>Neognathae</taxon>
        <taxon>Neoaves</taxon>
        <taxon>Telluraves</taxon>
        <taxon>Accipitrimorphae</taxon>
        <taxon>Accipitriformes</taxon>
        <taxon>Accipitridae</taxon>
        <taxon>Accipitrinae</taxon>
        <taxon>Accipiter</taxon>
    </lineage>
</organism>
<feature type="compositionally biased region" description="Basic and acidic residues" evidence="8">
    <location>
        <begin position="63"/>
        <end position="77"/>
    </location>
</feature>
<feature type="compositionally biased region" description="Basic and acidic residues" evidence="8">
    <location>
        <begin position="183"/>
        <end position="196"/>
    </location>
</feature>
<dbReference type="InterPro" id="IPR052223">
    <property type="entry name" value="Actin_Cytoskeleton_Reg"/>
</dbReference>
<dbReference type="GO" id="GO:0015629">
    <property type="term" value="C:actin cytoskeleton"/>
    <property type="evidence" value="ECO:0007669"/>
    <property type="project" value="TreeGrafter"/>
</dbReference>
<evidence type="ECO:0000313" key="12">
    <source>
        <dbReference type="Proteomes" id="UP000694541"/>
    </source>
</evidence>
<feature type="region of interest" description="Disordered" evidence="8">
    <location>
        <begin position="55"/>
        <end position="163"/>
    </location>
</feature>
<feature type="region of interest" description="Disordered" evidence="8">
    <location>
        <begin position="183"/>
        <end position="407"/>
    </location>
</feature>
<evidence type="ECO:0000256" key="5">
    <source>
        <dbReference type="ARBA" id="ARBA00023203"/>
    </source>
</evidence>
<keyword evidence="2" id="KW-0963">Cytoplasm</keyword>
<feature type="signal peptide" evidence="9">
    <location>
        <begin position="1"/>
        <end position="33"/>
    </location>
</feature>
<keyword evidence="4 7" id="KW-0175">Coiled coil</keyword>
<evidence type="ECO:0000256" key="6">
    <source>
        <dbReference type="ARBA" id="ARBA00023212"/>
    </source>
</evidence>
<evidence type="ECO:0000256" key="3">
    <source>
        <dbReference type="ARBA" id="ARBA00022553"/>
    </source>
</evidence>
<accession>A0A8B9MTR3</accession>
<comment type="subcellular location">
    <subcellularLocation>
        <location evidence="1">Cytoplasm</location>
        <location evidence="1">Cytoskeleton</location>
    </subcellularLocation>
</comment>
<dbReference type="SMART" id="SM00233">
    <property type="entry name" value="PH"/>
    <property type="match status" value="1"/>
</dbReference>
<feature type="region of interest" description="Disordered" evidence="8">
    <location>
        <begin position="656"/>
        <end position="683"/>
    </location>
</feature>
<feature type="compositionally biased region" description="Basic and acidic residues" evidence="8">
    <location>
        <begin position="441"/>
        <end position="475"/>
    </location>
</feature>
<reference evidence="11" key="2">
    <citation type="submission" date="2025-09" db="UniProtKB">
        <authorList>
            <consortium name="Ensembl"/>
        </authorList>
    </citation>
    <scope>IDENTIFICATION</scope>
</reference>
<dbReference type="Pfam" id="PF00169">
    <property type="entry name" value="PH"/>
    <property type="match status" value="1"/>
</dbReference>
<feature type="compositionally biased region" description="Basic and acidic residues" evidence="8">
    <location>
        <begin position="386"/>
        <end position="396"/>
    </location>
</feature>
<evidence type="ECO:0000256" key="2">
    <source>
        <dbReference type="ARBA" id="ARBA00022490"/>
    </source>
</evidence>
<dbReference type="Ensembl" id="ENSANIT00000014375.1">
    <property type="protein sequence ID" value="ENSANIP00000013891.1"/>
    <property type="gene ID" value="ENSANIG00000009226.1"/>
</dbReference>
<feature type="region of interest" description="Disordered" evidence="8">
    <location>
        <begin position="695"/>
        <end position="774"/>
    </location>
</feature>
<dbReference type="Gene3D" id="2.30.29.30">
    <property type="entry name" value="Pleckstrin-homology domain (PH domain)/Phosphotyrosine-binding domain (PTB)"/>
    <property type="match status" value="1"/>
</dbReference>
<dbReference type="PANTHER" id="PTHR17271:SF10">
    <property type="entry name" value="TRIO AND F-ACTIN-BINDING PROTEIN"/>
    <property type="match status" value="1"/>
</dbReference>
<feature type="domain" description="PH" evidence="10">
    <location>
        <begin position="535"/>
        <end position="631"/>
    </location>
</feature>
<dbReference type="GO" id="GO:1900026">
    <property type="term" value="P:positive regulation of substrate adhesion-dependent cell spreading"/>
    <property type="evidence" value="ECO:0007669"/>
    <property type="project" value="TreeGrafter"/>
</dbReference>
<evidence type="ECO:0000256" key="1">
    <source>
        <dbReference type="ARBA" id="ARBA00004245"/>
    </source>
</evidence>
<evidence type="ECO:0000256" key="8">
    <source>
        <dbReference type="SAM" id="MobiDB-lite"/>
    </source>
</evidence>
<dbReference type="AlphaFoldDB" id="A0A8B9MTR3"/>
<evidence type="ECO:0000313" key="11">
    <source>
        <dbReference type="Ensembl" id="ENSANIP00000013891.1"/>
    </source>
</evidence>
<dbReference type="FunFam" id="2.30.29.30:FF:000133">
    <property type="entry name" value="myosin phosphatase Rho-interacting protein isoform X1"/>
    <property type="match status" value="1"/>
</dbReference>
<feature type="chain" id="PRO_5034810827" description="PH domain-containing protein" evidence="9">
    <location>
        <begin position="34"/>
        <end position="1123"/>
    </location>
</feature>
<keyword evidence="12" id="KW-1185">Reference proteome</keyword>
<feature type="compositionally biased region" description="Basic and acidic residues" evidence="8">
    <location>
        <begin position="152"/>
        <end position="161"/>
    </location>
</feature>
<dbReference type="SUPFAM" id="SSF50729">
    <property type="entry name" value="PH domain-like"/>
    <property type="match status" value="1"/>
</dbReference>
<evidence type="ECO:0000259" key="10">
    <source>
        <dbReference type="PROSITE" id="PS50003"/>
    </source>
</evidence>
<reference evidence="11" key="1">
    <citation type="submission" date="2025-08" db="UniProtKB">
        <authorList>
            <consortium name="Ensembl"/>
        </authorList>
    </citation>
    <scope>IDENTIFICATION</scope>
</reference>
<dbReference type="Proteomes" id="UP000694541">
    <property type="component" value="Unplaced"/>
</dbReference>
<feature type="coiled-coil region" evidence="7">
    <location>
        <begin position="1044"/>
        <end position="1117"/>
    </location>
</feature>
<feature type="compositionally biased region" description="Basic and acidic residues" evidence="8">
    <location>
        <begin position="129"/>
        <end position="138"/>
    </location>
</feature>
<feature type="region of interest" description="Disordered" evidence="8">
    <location>
        <begin position="437"/>
        <end position="475"/>
    </location>
</feature>
<dbReference type="PROSITE" id="PS50003">
    <property type="entry name" value="PH_DOMAIN"/>
    <property type="match status" value="1"/>
</dbReference>
<dbReference type="CDD" id="cd13275">
    <property type="entry name" value="PH_M-RIP"/>
    <property type="match status" value="1"/>
</dbReference>
<dbReference type="GO" id="GO:0051015">
    <property type="term" value="F:actin filament binding"/>
    <property type="evidence" value="ECO:0007669"/>
    <property type="project" value="TreeGrafter"/>
</dbReference>
<dbReference type="PANTHER" id="PTHR17271">
    <property type="entry name" value="PLECKSTRIN HOMOLOGY PH DOMAIN-CONTAINING PROTEIN"/>
    <property type="match status" value="1"/>
</dbReference>
<feature type="compositionally biased region" description="Basic and acidic residues" evidence="8">
    <location>
        <begin position="235"/>
        <end position="256"/>
    </location>
</feature>
<feature type="compositionally biased region" description="Basic and acidic residues" evidence="8">
    <location>
        <begin position="717"/>
        <end position="746"/>
    </location>
</feature>
<keyword evidence="3" id="KW-0597">Phosphoprotein</keyword>
<keyword evidence="9" id="KW-0732">Signal</keyword>
<name>A0A8B9MTR3_9AVES</name>
<evidence type="ECO:0000256" key="7">
    <source>
        <dbReference type="SAM" id="Coils"/>
    </source>
</evidence>
<keyword evidence="6" id="KW-0206">Cytoskeleton</keyword>
<evidence type="ECO:0000256" key="4">
    <source>
        <dbReference type="ARBA" id="ARBA00023054"/>
    </source>
</evidence>
<protein>
    <recommendedName>
        <fullName evidence="10">PH domain-containing protein</fullName>
    </recommendedName>
</protein>